<gene>
    <name evidence="4" type="ORF">G6047_07715</name>
</gene>
<evidence type="ECO:0000256" key="2">
    <source>
        <dbReference type="SAM" id="SignalP"/>
    </source>
</evidence>
<dbReference type="InterPro" id="IPR050491">
    <property type="entry name" value="AmpC-like"/>
</dbReference>
<feature type="region of interest" description="Disordered" evidence="1">
    <location>
        <begin position="164"/>
        <end position="184"/>
    </location>
</feature>
<proteinExistence type="predicted"/>
<keyword evidence="5" id="KW-1185">Reference proteome</keyword>
<dbReference type="InterPro" id="IPR001466">
    <property type="entry name" value="Beta-lactam-related"/>
</dbReference>
<reference evidence="4" key="1">
    <citation type="submission" date="2020-02" db="EMBL/GenBank/DDBJ databases">
        <title>Flavobacterium sp. genome.</title>
        <authorList>
            <person name="Jung H.S."/>
            <person name="Baek J.H."/>
            <person name="Jeon C.O."/>
        </authorList>
    </citation>
    <scope>NUCLEOTIDE SEQUENCE</scope>
    <source>
        <strain evidence="4">SE-s28</strain>
    </source>
</reference>
<dbReference type="Proteomes" id="UP000712080">
    <property type="component" value="Unassembled WGS sequence"/>
</dbReference>
<evidence type="ECO:0000313" key="4">
    <source>
        <dbReference type="EMBL" id="NMH27915.1"/>
    </source>
</evidence>
<feature type="chain" id="PRO_5037352172" evidence="2">
    <location>
        <begin position="24"/>
        <end position="373"/>
    </location>
</feature>
<dbReference type="InterPro" id="IPR012338">
    <property type="entry name" value="Beta-lactam/transpept-like"/>
</dbReference>
<comment type="caution">
    <text evidence="4">The sequence shown here is derived from an EMBL/GenBank/DDBJ whole genome shotgun (WGS) entry which is preliminary data.</text>
</comment>
<evidence type="ECO:0000256" key="1">
    <source>
        <dbReference type="SAM" id="MobiDB-lite"/>
    </source>
</evidence>
<dbReference type="SUPFAM" id="SSF56601">
    <property type="entry name" value="beta-lactamase/transpeptidase-like"/>
    <property type="match status" value="1"/>
</dbReference>
<accession>A0A972JHG9</accession>
<feature type="signal peptide" evidence="2">
    <location>
        <begin position="1"/>
        <end position="23"/>
    </location>
</feature>
<dbReference type="PANTHER" id="PTHR46825:SF7">
    <property type="entry name" value="D-ALANYL-D-ALANINE CARBOXYPEPTIDASE"/>
    <property type="match status" value="1"/>
</dbReference>
<feature type="compositionally biased region" description="Basic and acidic residues" evidence="1">
    <location>
        <begin position="164"/>
        <end position="174"/>
    </location>
</feature>
<dbReference type="EMBL" id="JAAMPU010000103">
    <property type="protein sequence ID" value="NMH27915.1"/>
    <property type="molecule type" value="Genomic_DNA"/>
</dbReference>
<organism evidence="4 5">
    <name type="scientific">Flavobacterium silvaticum</name>
    <dbReference type="NCBI Taxonomy" id="1852020"/>
    <lineage>
        <taxon>Bacteria</taxon>
        <taxon>Pseudomonadati</taxon>
        <taxon>Bacteroidota</taxon>
        <taxon>Flavobacteriia</taxon>
        <taxon>Flavobacteriales</taxon>
        <taxon>Flavobacteriaceae</taxon>
        <taxon>Flavobacterium</taxon>
    </lineage>
</organism>
<dbReference type="PANTHER" id="PTHR46825">
    <property type="entry name" value="D-ALANYL-D-ALANINE-CARBOXYPEPTIDASE/ENDOPEPTIDASE AMPH"/>
    <property type="match status" value="1"/>
</dbReference>
<protein>
    <submittedName>
        <fullName evidence="4">Beta-lactamase family protein</fullName>
    </submittedName>
</protein>
<dbReference type="Gene3D" id="3.40.710.10">
    <property type="entry name" value="DD-peptidase/beta-lactamase superfamily"/>
    <property type="match status" value="1"/>
</dbReference>
<dbReference type="Pfam" id="PF00144">
    <property type="entry name" value="Beta-lactamase"/>
    <property type="match status" value="1"/>
</dbReference>
<name>A0A972JHG9_9FLAO</name>
<evidence type="ECO:0000259" key="3">
    <source>
        <dbReference type="Pfam" id="PF00144"/>
    </source>
</evidence>
<keyword evidence="2" id="KW-0732">Signal</keyword>
<dbReference type="AlphaFoldDB" id="A0A972JHG9"/>
<dbReference type="RefSeq" id="WP_169527011.1">
    <property type="nucleotide sequence ID" value="NZ_JAAMPU010000103.1"/>
</dbReference>
<evidence type="ECO:0000313" key="5">
    <source>
        <dbReference type="Proteomes" id="UP000712080"/>
    </source>
</evidence>
<sequence length="373" mass="42567">MRKAINRNYLVICLLILTQCSIAQSIEAKFRHKLDSVYKSNPESVGILIHVESPDKNISWSLGVGYADKNSKVATDKDQPALLASNTKTYVAVTILKLIEKKELELNQPIRDLISKKSKALFEKAGYDLQAISIKNLLSHTSGITDYVDDAYFDLVNTNPNHQWTRDEQIERSSRQPKPADGAGKKYHYSDINYLLLTEIIEGKTGEPFYSSIRKIIDFPKLKLESTWFINLENPPAYSKPLAHQYWGKYDWDSYHLNPSWDLFGGGGIVSTTKDLALFFQQLFEGKIINNRELLAKMSRFVLDKESSRYCLGLMNISFKGMTAYYHGGFWGTDVMYVPELNTTISVFTLQKDKRDLNAALSYEILKIIKSEN</sequence>
<feature type="domain" description="Beta-lactamase-related" evidence="3">
    <location>
        <begin position="60"/>
        <end position="354"/>
    </location>
</feature>